<evidence type="ECO:0000256" key="2">
    <source>
        <dbReference type="ARBA" id="ARBA00012438"/>
    </source>
</evidence>
<name>A0A2D0MZT0_FLAN2</name>
<protein>
    <recommendedName>
        <fullName evidence="2">histidine kinase</fullName>
        <ecNumber evidence="2">2.7.13.3</ecNumber>
    </recommendedName>
</protein>
<feature type="domain" description="Response regulatory" evidence="12">
    <location>
        <begin position="1169"/>
        <end position="1284"/>
    </location>
</feature>
<keyword evidence="14" id="KW-1185">Reference proteome</keyword>
<evidence type="ECO:0000259" key="12">
    <source>
        <dbReference type="PROSITE" id="PS50110"/>
    </source>
</evidence>
<dbReference type="FunFam" id="3.40.50.2300:FF:000138">
    <property type="entry name" value="Two-component system sensor histidine kinase/response regulator"/>
    <property type="match status" value="1"/>
</dbReference>
<feature type="domain" description="Histidine kinase" evidence="11">
    <location>
        <begin position="892"/>
        <end position="1121"/>
    </location>
</feature>
<keyword evidence="4" id="KW-0805">Transcription regulation</keyword>
<dbReference type="PROSITE" id="PS50109">
    <property type="entry name" value="HIS_KIN"/>
    <property type="match status" value="1"/>
</dbReference>
<dbReference type="InterPro" id="IPR005467">
    <property type="entry name" value="His_kinase_dom"/>
</dbReference>
<dbReference type="PROSITE" id="PS00041">
    <property type="entry name" value="HTH_ARAC_FAMILY_1"/>
    <property type="match status" value="1"/>
</dbReference>
<dbReference type="SUPFAM" id="SSF55874">
    <property type="entry name" value="ATPase domain of HSP90 chaperone/DNA topoisomerase II/histidine kinase"/>
    <property type="match status" value="1"/>
</dbReference>
<evidence type="ECO:0000313" key="14">
    <source>
        <dbReference type="Proteomes" id="UP000223913"/>
    </source>
</evidence>
<dbReference type="Pfam" id="PF12833">
    <property type="entry name" value="HTH_18"/>
    <property type="match status" value="1"/>
</dbReference>
<dbReference type="Pfam" id="PF07495">
    <property type="entry name" value="Y_Y_Y"/>
    <property type="match status" value="1"/>
</dbReference>
<dbReference type="SUPFAM" id="SSF46689">
    <property type="entry name" value="Homeodomain-like"/>
    <property type="match status" value="1"/>
</dbReference>
<evidence type="ECO:0000259" key="11">
    <source>
        <dbReference type="PROSITE" id="PS50109"/>
    </source>
</evidence>
<dbReference type="SMART" id="SM00388">
    <property type="entry name" value="HisKA"/>
    <property type="match status" value="1"/>
</dbReference>
<keyword evidence="9" id="KW-0732">Signal</keyword>
<dbReference type="Pfam" id="PF07494">
    <property type="entry name" value="Reg_prop"/>
    <property type="match status" value="1"/>
</dbReference>
<dbReference type="SMART" id="SM00448">
    <property type="entry name" value="REC"/>
    <property type="match status" value="1"/>
</dbReference>
<evidence type="ECO:0000256" key="4">
    <source>
        <dbReference type="ARBA" id="ARBA00023015"/>
    </source>
</evidence>
<feature type="domain" description="HTH araC/xylS-type" evidence="10">
    <location>
        <begin position="1316"/>
        <end position="1415"/>
    </location>
</feature>
<dbReference type="InterPro" id="IPR003594">
    <property type="entry name" value="HATPase_dom"/>
</dbReference>
<dbReference type="Gene3D" id="1.10.287.130">
    <property type="match status" value="1"/>
</dbReference>
<dbReference type="OrthoDB" id="358279at2"/>
<keyword evidence="8" id="KW-0175">Coiled coil</keyword>
<dbReference type="InterPro" id="IPR011110">
    <property type="entry name" value="Reg_prop"/>
</dbReference>
<dbReference type="SMART" id="SM00342">
    <property type="entry name" value="HTH_ARAC"/>
    <property type="match status" value="1"/>
</dbReference>
<evidence type="ECO:0000256" key="7">
    <source>
        <dbReference type="PROSITE-ProRule" id="PRU00169"/>
    </source>
</evidence>
<dbReference type="Pfam" id="PF00512">
    <property type="entry name" value="HisKA"/>
    <property type="match status" value="1"/>
</dbReference>
<feature type="signal peptide" evidence="9">
    <location>
        <begin position="1"/>
        <end position="21"/>
    </location>
</feature>
<dbReference type="PANTHER" id="PTHR43547:SF2">
    <property type="entry name" value="HYBRID SIGNAL TRANSDUCTION HISTIDINE KINASE C"/>
    <property type="match status" value="1"/>
</dbReference>
<dbReference type="PANTHER" id="PTHR43547">
    <property type="entry name" value="TWO-COMPONENT HISTIDINE KINASE"/>
    <property type="match status" value="1"/>
</dbReference>
<feature type="chain" id="PRO_5013197796" description="histidine kinase" evidence="9">
    <location>
        <begin position="22"/>
        <end position="1420"/>
    </location>
</feature>
<evidence type="ECO:0000259" key="10">
    <source>
        <dbReference type="PROSITE" id="PS01124"/>
    </source>
</evidence>
<dbReference type="InterPro" id="IPR011006">
    <property type="entry name" value="CheY-like_superfamily"/>
</dbReference>
<evidence type="ECO:0000256" key="1">
    <source>
        <dbReference type="ARBA" id="ARBA00000085"/>
    </source>
</evidence>
<dbReference type="Gene3D" id="2.60.40.10">
    <property type="entry name" value="Immunoglobulins"/>
    <property type="match status" value="1"/>
</dbReference>
<dbReference type="SUPFAM" id="SSF52172">
    <property type="entry name" value="CheY-like"/>
    <property type="match status" value="1"/>
</dbReference>
<dbReference type="InterPro" id="IPR018060">
    <property type="entry name" value="HTH_AraC"/>
</dbReference>
<dbReference type="Gene3D" id="3.30.565.10">
    <property type="entry name" value="Histidine kinase-like ATPase, C-terminal domain"/>
    <property type="match status" value="1"/>
</dbReference>
<dbReference type="Gene3D" id="3.40.50.2300">
    <property type="match status" value="1"/>
</dbReference>
<dbReference type="InterPro" id="IPR013783">
    <property type="entry name" value="Ig-like_fold"/>
</dbReference>
<dbReference type="InterPro" id="IPR011123">
    <property type="entry name" value="Y_Y_Y"/>
</dbReference>
<dbReference type="GO" id="GO:0003700">
    <property type="term" value="F:DNA-binding transcription factor activity"/>
    <property type="evidence" value="ECO:0007669"/>
    <property type="project" value="InterPro"/>
</dbReference>
<dbReference type="InterPro" id="IPR036097">
    <property type="entry name" value="HisK_dim/P_sf"/>
</dbReference>
<evidence type="ECO:0000313" key="13">
    <source>
        <dbReference type="EMBL" id="PHN01638.1"/>
    </source>
</evidence>
<dbReference type="InterPro" id="IPR001789">
    <property type="entry name" value="Sig_transdc_resp-reg_receiver"/>
</dbReference>
<evidence type="ECO:0000256" key="8">
    <source>
        <dbReference type="SAM" id="Coils"/>
    </source>
</evidence>
<evidence type="ECO:0000256" key="9">
    <source>
        <dbReference type="SAM" id="SignalP"/>
    </source>
</evidence>
<reference evidence="13 14" key="1">
    <citation type="submission" date="2017-10" db="EMBL/GenBank/DDBJ databases">
        <title>The draft genome sequence of Lewinella nigricans NBRC 102662.</title>
        <authorList>
            <person name="Wang K."/>
        </authorList>
    </citation>
    <scope>NUCLEOTIDE SEQUENCE [LARGE SCALE GENOMIC DNA]</scope>
    <source>
        <strain evidence="13 14">NBRC 102662</strain>
    </source>
</reference>
<organism evidence="13 14">
    <name type="scientific">Flavilitoribacter nigricans (strain ATCC 23147 / DSM 23189 / NBRC 102662 / NCIMB 1420 / SS-2)</name>
    <name type="common">Lewinella nigricans</name>
    <dbReference type="NCBI Taxonomy" id="1122177"/>
    <lineage>
        <taxon>Bacteria</taxon>
        <taxon>Pseudomonadati</taxon>
        <taxon>Bacteroidota</taxon>
        <taxon>Saprospiria</taxon>
        <taxon>Saprospirales</taxon>
        <taxon>Lewinellaceae</taxon>
        <taxon>Flavilitoribacter</taxon>
    </lineage>
</organism>
<dbReference type="InterPro" id="IPR018062">
    <property type="entry name" value="HTH_AraC-typ_CS"/>
</dbReference>
<accession>A0A2D0MZT0</accession>
<keyword evidence="3 7" id="KW-0597">Phosphoprotein</keyword>
<keyword evidence="6" id="KW-0804">Transcription</keyword>
<comment type="caution">
    <text evidence="13">The sequence shown here is derived from an EMBL/GenBank/DDBJ whole genome shotgun (WGS) entry which is preliminary data.</text>
</comment>
<dbReference type="Proteomes" id="UP000223913">
    <property type="component" value="Unassembled WGS sequence"/>
</dbReference>
<dbReference type="Gene3D" id="2.130.10.10">
    <property type="entry name" value="YVTN repeat-like/Quinoprotein amine dehydrogenase"/>
    <property type="match status" value="3"/>
</dbReference>
<dbReference type="FunFam" id="1.10.287.130:FF:000045">
    <property type="entry name" value="Two-component system sensor histidine kinase/response regulator"/>
    <property type="match status" value="1"/>
</dbReference>
<dbReference type="PRINTS" id="PR00344">
    <property type="entry name" value="BCTRLSENSOR"/>
</dbReference>
<dbReference type="PROSITE" id="PS51257">
    <property type="entry name" value="PROKAR_LIPOPROTEIN"/>
    <property type="match status" value="1"/>
</dbReference>
<dbReference type="EMBL" id="PDUD01000051">
    <property type="protein sequence ID" value="PHN01638.1"/>
    <property type="molecule type" value="Genomic_DNA"/>
</dbReference>
<dbReference type="Gene3D" id="1.10.10.60">
    <property type="entry name" value="Homeodomain-like"/>
    <property type="match status" value="1"/>
</dbReference>
<evidence type="ECO:0000256" key="3">
    <source>
        <dbReference type="ARBA" id="ARBA00022553"/>
    </source>
</evidence>
<dbReference type="Pfam" id="PF00072">
    <property type="entry name" value="Response_reg"/>
    <property type="match status" value="1"/>
</dbReference>
<dbReference type="InterPro" id="IPR015943">
    <property type="entry name" value="WD40/YVTN_repeat-like_dom_sf"/>
</dbReference>
<evidence type="ECO:0000256" key="6">
    <source>
        <dbReference type="ARBA" id="ARBA00023163"/>
    </source>
</evidence>
<feature type="coiled-coil region" evidence="8">
    <location>
        <begin position="809"/>
        <end position="885"/>
    </location>
</feature>
<dbReference type="SUPFAM" id="SSF101898">
    <property type="entry name" value="NHL repeat"/>
    <property type="match status" value="1"/>
</dbReference>
<feature type="modified residue" description="4-aspartylphosphate" evidence="7">
    <location>
        <position position="1217"/>
    </location>
</feature>
<dbReference type="CDD" id="cd00082">
    <property type="entry name" value="HisKA"/>
    <property type="match status" value="1"/>
</dbReference>
<dbReference type="InterPro" id="IPR036890">
    <property type="entry name" value="HATPase_C_sf"/>
</dbReference>
<comment type="catalytic activity">
    <reaction evidence="1">
        <text>ATP + protein L-histidine = ADP + protein N-phospho-L-histidine.</text>
        <dbReference type="EC" id="2.7.13.3"/>
    </reaction>
</comment>
<sequence>MWKSPLVNIFMFLGCSLTLLATTPYEPTIVDPLTQSWRWKQFPELEGKGIRGIFEGRDQTVWIPFNNGIYEYNGYEWKLHNQENGLDASPMEQVYVAKDGTVYAASATGIFQLVGRNWTKKLHIPDKIPFQFNKLTELSPGIIAAPSNRGLVLLGDYVRIYTSETRIDEYRKRIPEVEWVSLPNELTPEQDFRDITDIIQDREDRVWLAVNMPNDKGRLLSFHISELAKDFISQYEVYTSNEKFQLGDAQKMMEDKDGAIWVINAVYKTGISVLRDGKWEYIKLSDQFSGDEYMTDIVQSDDGTIWIGSLGKLYAFKDQKWAMYTAPDYPIPANRVLLQKSKGNYLWVAGYKSKVFFLDFSFDNWISYADLNFQFQEADGAEWYLEVNGKIVRQQEGVWQAYGVEDGLMDAPIRVVKTRNGQIWAAGSHKGMAATALLRDGVWERQLHARLSWGVDYRSVYEDRSGNLWFGGAVDSESDKGHQGGVMQLLNPLDKDKRWVHHPGGENGLSQSNVYGIGQSPDGRIWIGGSNFYGLHGDTWQRHTDSRLQQFVNVVSSNEELLLAGSRYYGVFMFDGKQWRNFDNSNGLSGNTVISMDIVSPDCIYVATENDICRFDGNAWVSKVFPEELNMDFEGGMLLHDREGSIWINKSSRSWKRRAFSYNKTREGEKHCFVAHKYRPDKTPPETVVTMFSKEVSPEGNTLVKWDGNDFFAQSAHKELMYSYKLGDADWSPYSTDNNFTFMSLSNGTYTLQVRARDQDLNVDPTPAVIEFTVLPPVWKQMWFILLLLAFFTVLGVFEYRIITKKRKLELLNESLHQVNGKLQDKNEKIASQNEEILTQQEQIIKQAKVLELANQNLEERNAEIKQQKDRLEEMVVQIEELSKAKLGFFTNISHELRTPLTLISGPVDQLIRNGHELPECTRNGLYQIIDRNSNRLLKLINQLLEIRRIENSNLDLNFLTVSLSDFIGEIVGMFENLAVEKEVYLEFEHQCPQDEWTIDPDKMEKIMVNLLSNAFKHTASGGSIIVKLNQLSAQEAGLPALYEDYLEIRVEDTGCGIREEDLQHIYERFFASEPQKADPNSSGIGLAYIKELVNVQRGEIRVDSQVGVGTVFTVFLPCIRKPEMKWQTKPAAPFKLAQKEAASLLQSLALEHEIKAALAEEDNTERRKILVVEDHKDMQLFLESFLSEKYDVIKAGNGKEGLKKAQAHTIDLIVSDVMMPEMDGLSFCEKIKSDVPTSHIPVILLTAKVLEENTIEGFEKGADAYVTKPFSPELLMARIENLLQQRDQLKTSFNRDFLLTPQKVKLASPDEELLQRIVEIMEEHLEDTDFNVNQMCKMVHLSHMHFIRKVKQLTGKKPIDLLKSFRLKRAKDLLAQNNLSISEVAYRVGYDLPNSFSRAFKKEFGMSPKEFAAQEEAAV</sequence>
<dbReference type="InterPro" id="IPR004358">
    <property type="entry name" value="Sig_transdc_His_kin-like_C"/>
</dbReference>
<dbReference type="InterPro" id="IPR003661">
    <property type="entry name" value="HisK_dim/P_dom"/>
</dbReference>
<proteinExistence type="predicted"/>
<dbReference type="EC" id="2.7.13.3" evidence="2"/>
<gene>
    <name evidence="13" type="ORF">CRP01_36075</name>
</gene>
<keyword evidence="5" id="KW-0238">DNA-binding</keyword>
<dbReference type="SUPFAM" id="SSF47384">
    <property type="entry name" value="Homodimeric domain of signal transducing histidine kinase"/>
    <property type="match status" value="1"/>
</dbReference>
<dbReference type="SMART" id="SM00387">
    <property type="entry name" value="HATPase_c"/>
    <property type="match status" value="1"/>
</dbReference>
<evidence type="ECO:0000256" key="5">
    <source>
        <dbReference type="ARBA" id="ARBA00023125"/>
    </source>
</evidence>
<dbReference type="PROSITE" id="PS50110">
    <property type="entry name" value="RESPONSE_REGULATORY"/>
    <property type="match status" value="1"/>
</dbReference>
<dbReference type="InterPro" id="IPR009057">
    <property type="entry name" value="Homeodomain-like_sf"/>
</dbReference>
<dbReference type="Pfam" id="PF02518">
    <property type="entry name" value="HATPase_c"/>
    <property type="match status" value="1"/>
</dbReference>
<dbReference type="GO" id="GO:0043565">
    <property type="term" value="F:sequence-specific DNA binding"/>
    <property type="evidence" value="ECO:0007669"/>
    <property type="project" value="InterPro"/>
</dbReference>
<dbReference type="PROSITE" id="PS01124">
    <property type="entry name" value="HTH_ARAC_FAMILY_2"/>
    <property type="match status" value="1"/>
</dbReference>
<dbReference type="GO" id="GO:0000155">
    <property type="term" value="F:phosphorelay sensor kinase activity"/>
    <property type="evidence" value="ECO:0007669"/>
    <property type="project" value="InterPro"/>
</dbReference>